<evidence type="ECO:0000256" key="3">
    <source>
        <dbReference type="ARBA" id="ARBA00022475"/>
    </source>
</evidence>
<dbReference type="InterPro" id="IPR051676">
    <property type="entry name" value="UPF0053_domain"/>
</dbReference>
<feature type="transmembrane region" description="Helical" evidence="12">
    <location>
        <begin position="98"/>
        <end position="119"/>
    </location>
</feature>
<keyword evidence="16" id="KW-1185">Reference proteome</keyword>
<dbReference type="SMART" id="SM01091">
    <property type="entry name" value="CorC_HlyC"/>
    <property type="match status" value="1"/>
</dbReference>
<dbReference type="InterPro" id="IPR005170">
    <property type="entry name" value="Transptr-assoc_dom"/>
</dbReference>
<keyword evidence="8 10" id="KW-0472">Membrane</keyword>
<comment type="caution">
    <text evidence="15">The sequence shown here is derived from an EMBL/GenBank/DDBJ whole genome shotgun (WGS) entry which is preliminary data.</text>
</comment>
<evidence type="ECO:0000256" key="12">
    <source>
        <dbReference type="SAM" id="Phobius"/>
    </source>
</evidence>
<evidence type="ECO:0000256" key="1">
    <source>
        <dbReference type="ARBA" id="ARBA00004651"/>
    </source>
</evidence>
<evidence type="ECO:0000313" key="16">
    <source>
        <dbReference type="Proteomes" id="UP001500831"/>
    </source>
</evidence>
<dbReference type="Pfam" id="PF03471">
    <property type="entry name" value="CorC_HlyC"/>
    <property type="match status" value="1"/>
</dbReference>
<dbReference type="SMART" id="SM00116">
    <property type="entry name" value="CBS"/>
    <property type="match status" value="2"/>
</dbReference>
<keyword evidence="4 10" id="KW-0812">Transmembrane</keyword>
<dbReference type="InterPro" id="IPR036318">
    <property type="entry name" value="FAD-bd_PCMH-like_sf"/>
</dbReference>
<feature type="compositionally biased region" description="Gly residues" evidence="11">
    <location>
        <begin position="449"/>
        <end position="465"/>
    </location>
</feature>
<accession>A0ABN3W5T4</accession>
<dbReference type="CDD" id="cd04590">
    <property type="entry name" value="CBS_pair_CorC_HlyC_assoc"/>
    <property type="match status" value="1"/>
</dbReference>
<dbReference type="Pfam" id="PF01595">
    <property type="entry name" value="CNNM"/>
    <property type="match status" value="1"/>
</dbReference>
<protein>
    <submittedName>
        <fullName evidence="15">Hemolysin family protein</fullName>
    </submittedName>
</protein>
<keyword evidence="5" id="KW-0677">Repeat</keyword>
<proteinExistence type="inferred from homology"/>
<reference evidence="15 16" key="1">
    <citation type="journal article" date="2019" name="Int. J. Syst. Evol. Microbiol.">
        <title>The Global Catalogue of Microorganisms (GCM) 10K type strain sequencing project: providing services to taxonomists for standard genome sequencing and annotation.</title>
        <authorList>
            <consortium name="The Broad Institute Genomics Platform"/>
            <consortium name="The Broad Institute Genome Sequencing Center for Infectious Disease"/>
            <person name="Wu L."/>
            <person name="Ma J."/>
        </authorList>
    </citation>
    <scope>NUCLEOTIDE SEQUENCE [LARGE SCALE GENOMIC DNA]</scope>
    <source>
        <strain evidence="15 16">JCM 6242</strain>
    </source>
</reference>
<evidence type="ECO:0000256" key="7">
    <source>
        <dbReference type="ARBA" id="ARBA00023122"/>
    </source>
</evidence>
<dbReference type="SUPFAM" id="SSF56176">
    <property type="entry name" value="FAD-binding/transporter-associated domain-like"/>
    <property type="match status" value="1"/>
</dbReference>
<dbReference type="PANTHER" id="PTHR43099">
    <property type="entry name" value="UPF0053 PROTEIN YRKA"/>
    <property type="match status" value="1"/>
</dbReference>
<dbReference type="Pfam" id="PF00571">
    <property type="entry name" value="CBS"/>
    <property type="match status" value="2"/>
</dbReference>
<evidence type="ECO:0000256" key="2">
    <source>
        <dbReference type="ARBA" id="ARBA00006337"/>
    </source>
</evidence>
<gene>
    <name evidence="15" type="ORF">GCM10010517_61420</name>
</gene>
<evidence type="ECO:0000259" key="14">
    <source>
        <dbReference type="PROSITE" id="PS51846"/>
    </source>
</evidence>
<dbReference type="Gene3D" id="3.30.465.10">
    <property type="match status" value="1"/>
</dbReference>
<dbReference type="Gene3D" id="3.10.580.10">
    <property type="entry name" value="CBS-domain"/>
    <property type="match status" value="1"/>
</dbReference>
<evidence type="ECO:0000256" key="10">
    <source>
        <dbReference type="PROSITE-ProRule" id="PRU01193"/>
    </source>
</evidence>
<dbReference type="InterPro" id="IPR016169">
    <property type="entry name" value="FAD-bd_PCMH_sub2"/>
</dbReference>
<dbReference type="InterPro" id="IPR046342">
    <property type="entry name" value="CBS_dom_sf"/>
</dbReference>
<feature type="transmembrane region" description="Helical" evidence="12">
    <location>
        <begin position="65"/>
        <end position="86"/>
    </location>
</feature>
<comment type="subcellular location">
    <subcellularLocation>
        <location evidence="1">Cell membrane</location>
        <topology evidence="1">Multi-pass membrane protein</topology>
    </subcellularLocation>
</comment>
<dbReference type="EMBL" id="BAAAVI010000057">
    <property type="protein sequence ID" value="GAA2896431.1"/>
    <property type="molecule type" value="Genomic_DNA"/>
</dbReference>
<evidence type="ECO:0000256" key="9">
    <source>
        <dbReference type="PROSITE-ProRule" id="PRU00703"/>
    </source>
</evidence>
<feature type="compositionally biased region" description="Basic and acidic residues" evidence="11">
    <location>
        <begin position="501"/>
        <end position="518"/>
    </location>
</feature>
<dbReference type="Proteomes" id="UP001500831">
    <property type="component" value="Unassembled WGS sequence"/>
</dbReference>
<dbReference type="InterPro" id="IPR044751">
    <property type="entry name" value="Ion_transp-like_CBS"/>
</dbReference>
<feature type="domain" description="CBS" evidence="13">
    <location>
        <begin position="221"/>
        <end position="281"/>
    </location>
</feature>
<sequence length="553" mass="57432">MNTALGLLAVLLLTLATGYFVAQEFAFVAADRGVLREQADAGDAAAEKALQVTGRLSFMLSGAQLGITVTALLVGFISEPAIATVIRPGLTAVGVPGAAVPGIAVALAVAFATVVQMVLGELAPKNLGIARPEPVAKFLARSTLVYLKVAGPVIRLFDSAATGLLRRVGVEPVEEVEHGASPEELSRIISESATSGDLPPRLSELLERALEFGDRTAEDVMVPRPRLVLLRDDRPISDLMEAVREHGHSRYPVLCNHNGDDVVGVTGVRELLRSGLTDGPLEKITRPALLVPDSLPLPAVLERMRTARDDMACVIDEFGGLAGVVTVEDLAEELVGELIDENDQEPAGVVANDDGTWDLPGTLRLDEIERATGLPLPESDDYDTVAGLVLAVLGRMAEPGDRVTVTLTMEHDLLEDDGVDEKDAVLTVLSVQRRVPEWVRLALAELDGDGSGGSGGSAESGGSAGSTGSTEPGDVTGSAGPGKSGDSGDAGSPAGDGSGPEGDRRNGRRQQDGGRTDEPAMAASRTPWAARPTRTAEPGPGTAVHGRGGVEGR</sequence>
<evidence type="ECO:0000256" key="11">
    <source>
        <dbReference type="SAM" id="MobiDB-lite"/>
    </source>
</evidence>
<dbReference type="SUPFAM" id="SSF54631">
    <property type="entry name" value="CBS-domain pair"/>
    <property type="match status" value="1"/>
</dbReference>
<evidence type="ECO:0000259" key="13">
    <source>
        <dbReference type="PROSITE" id="PS51371"/>
    </source>
</evidence>
<feature type="region of interest" description="Disordered" evidence="11">
    <location>
        <begin position="446"/>
        <end position="553"/>
    </location>
</feature>
<evidence type="ECO:0000313" key="15">
    <source>
        <dbReference type="EMBL" id="GAA2896431.1"/>
    </source>
</evidence>
<evidence type="ECO:0000256" key="6">
    <source>
        <dbReference type="ARBA" id="ARBA00022989"/>
    </source>
</evidence>
<keyword evidence="3" id="KW-1003">Cell membrane</keyword>
<dbReference type="InterPro" id="IPR002550">
    <property type="entry name" value="CNNM"/>
</dbReference>
<feature type="domain" description="CBS" evidence="13">
    <location>
        <begin position="284"/>
        <end position="341"/>
    </location>
</feature>
<feature type="domain" description="CNNM transmembrane" evidence="14">
    <location>
        <begin position="1"/>
        <end position="202"/>
    </location>
</feature>
<dbReference type="RefSeq" id="WP_344978845.1">
    <property type="nucleotide sequence ID" value="NZ_BAAAVI010000057.1"/>
</dbReference>
<dbReference type="PROSITE" id="PS51846">
    <property type="entry name" value="CNNM"/>
    <property type="match status" value="1"/>
</dbReference>
<name>A0ABN3W5T4_9ACTN</name>
<evidence type="ECO:0000256" key="4">
    <source>
        <dbReference type="ARBA" id="ARBA00022692"/>
    </source>
</evidence>
<organism evidence="15 16">
    <name type="scientific">Streptosporangium fragile</name>
    <dbReference type="NCBI Taxonomy" id="46186"/>
    <lineage>
        <taxon>Bacteria</taxon>
        <taxon>Bacillati</taxon>
        <taxon>Actinomycetota</taxon>
        <taxon>Actinomycetes</taxon>
        <taxon>Streptosporangiales</taxon>
        <taxon>Streptosporangiaceae</taxon>
        <taxon>Streptosporangium</taxon>
    </lineage>
</organism>
<keyword evidence="6 10" id="KW-1133">Transmembrane helix</keyword>
<evidence type="ECO:0000256" key="8">
    <source>
        <dbReference type="ARBA" id="ARBA00023136"/>
    </source>
</evidence>
<dbReference type="PANTHER" id="PTHR43099:SF6">
    <property type="entry name" value="UPF0053 PROTEIN RV1842C"/>
    <property type="match status" value="1"/>
</dbReference>
<dbReference type="PROSITE" id="PS51371">
    <property type="entry name" value="CBS"/>
    <property type="match status" value="2"/>
</dbReference>
<comment type="similarity">
    <text evidence="2">Belongs to the UPF0053 family.</text>
</comment>
<evidence type="ECO:0000256" key="5">
    <source>
        <dbReference type="ARBA" id="ARBA00022737"/>
    </source>
</evidence>
<keyword evidence="7 9" id="KW-0129">CBS domain</keyword>
<dbReference type="InterPro" id="IPR000644">
    <property type="entry name" value="CBS_dom"/>
</dbReference>